<dbReference type="InterPro" id="IPR005467">
    <property type="entry name" value="His_kinase_dom"/>
</dbReference>
<dbReference type="AlphaFoldDB" id="A0A1W0CH96"/>
<dbReference type="Pfam" id="PF08521">
    <property type="entry name" value="2CSK_N"/>
    <property type="match status" value="1"/>
</dbReference>
<evidence type="ECO:0000256" key="8">
    <source>
        <dbReference type="ARBA" id="ARBA00022777"/>
    </source>
</evidence>
<evidence type="ECO:0000256" key="7">
    <source>
        <dbReference type="ARBA" id="ARBA00022741"/>
    </source>
</evidence>
<reference evidence="16 17" key="1">
    <citation type="submission" date="2017-02" db="EMBL/GenBank/DDBJ databases">
        <title>Chromobacterium haemolyticum H5244.</title>
        <authorList>
            <person name="Gulvik C.A."/>
        </authorList>
    </citation>
    <scope>NUCLEOTIDE SEQUENCE [LARGE SCALE GENOMIC DNA]</scope>
    <source>
        <strain evidence="16 17">H5244</strain>
    </source>
</reference>
<comment type="caution">
    <text evidence="16">The sequence shown here is derived from an EMBL/GenBank/DDBJ whole genome shotgun (WGS) entry which is preliminary data.</text>
</comment>
<comment type="subcellular location">
    <subcellularLocation>
        <location evidence="2">Membrane</location>
        <topology evidence="2">Multi-pass membrane protein</topology>
    </subcellularLocation>
</comment>
<dbReference type="InterPro" id="IPR003660">
    <property type="entry name" value="HAMP_dom"/>
</dbReference>
<accession>A0A1W0CH96</accession>
<dbReference type="PROSITE" id="PS50109">
    <property type="entry name" value="HIS_KIN"/>
    <property type="match status" value="1"/>
</dbReference>
<dbReference type="InterPro" id="IPR013727">
    <property type="entry name" value="2CSK_N"/>
</dbReference>
<feature type="domain" description="Histidine kinase" evidence="14">
    <location>
        <begin position="241"/>
        <end position="450"/>
    </location>
</feature>
<dbReference type="PANTHER" id="PTHR45436">
    <property type="entry name" value="SENSOR HISTIDINE KINASE YKOH"/>
    <property type="match status" value="1"/>
</dbReference>
<evidence type="ECO:0000256" key="10">
    <source>
        <dbReference type="ARBA" id="ARBA00022989"/>
    </source>
</evidence>
<dbReference type="InterPro" id="IPR003594">
    <property type="entry name" value="HATPase_dom"/>
</dbReference>
<comment type="catalytic activity">
    <reaction evidence="1">
        <text>ATP + protein L-histidine = ADP + protein N-phospho-L-histidine.</text>
        <dbReference type="EC" id="2.7.13.3"/>
    </reaction>
</comment>
<feature type="domain" description="HAMP" evidence="15">
    <location>
        <begin position="182"/>
        <end position="233"/>
    </location>
</feature>
<dbReference type="Gene3D" id="1.10.287.130">
    <property type="match status" value="1"/>
</dbReference>
<evidence type="ECO:0000256" key="6">
    <source>
        <dbReference type="ARBA" id="ARBA00022692"/>
    </source>
</evidence>
<dbReference type="Proteomes" id="UP000192721">
    <property type="component" value="Unassembled WGS sequence"/>
</dbReference>
<keyword evidence="9" id="KW-0067">ATP-binding</keyword>
<evidence type="ECO:0000313" key="16">
    <source>
        <dbReference type="EMBL" id="OQS34170.1"/>
    </source>
</evidence>
<keyword evidence="7" id="KW-0547">Nucleotide-binding</keyword>
<evidence type="ECO:0000256" key="3">
    <source>
        <dbReference type="ARBA" id="ARBA00012438"/>
    </source>
</evidence>
<evidence type="ECO:0000256" key="2">
    <source>
        <dbReference type="ARBA" id="ARBA00004141"/>
    </source>
</evidence>
<dbReference type="PROSITE" id="PS50885">
    <property type="entry name" value="HAMP"/>
    <property type="match status" value="1"/>
</dbReference>
<protein>
    <recommendedName>
        <fullName evidence="3">histidine kinase</fullName>
        <ecNumber evidence="3">2.7.13.3</ecNumber>
    </recommendedName>
</protein>
<dbReference type="EMBL" id="MUKV01000034">
    <property type="protein sequence ID" value="OQS34170.1"/>
    <property type="molecule type" value="Genomic_DNA"/>
</dbReference>
<keyword evidence="10 13" id="KW-1133">Transmembrane helix</keyword>
<dbReference type="CDD" id="cd00082">
    <property type="entry name" value="HisKA"/>
    <property type="match status" value="1"/>
</dbReference>
<dbReference type="Gene3D" id="1.20.5.1040">
    <property type="entry name" value="Sensor protein qsec"/>
    <property type="match status" value="2"/>
</dbReference>
<evidence type="ECO:0000256" key="9">
    <source>
        <dbReference type="ARBA" id="ARBA00022840"/>
    </source>
</evidence>
<dbReference type="Pfam" id="PF00512">
    <property type="entry name" value="HisKA"/>
    <property type="match status" value="1"/>
</dbReference>
<dbReference type="SUPFAM" id="SSF47384">
    <property type="entry name" value="Homodimeric domain of signal transducing histidine kinase"/>
    <property type="match status" value="1"/>
</dbReference>
<keyword evidence="11" id="KW-0902">Two-component regulatory system</keyword>
<keyword evidence="8" id="KW-0418">Kinase</keyword>
<dbReference type="FunFam" id="1.10.287.130:FF:000035">
    <property type="entry name" value="Two-component sensor histidine kinase"/>
    <property type="match status" value="1"/>
</dbReference>
<keyword evidence="12 13" id="KW-0472">Membrane</keyword>
<evidence type="ECO:0000256" key="12">
    <source>
        <dbReference type="ARBA" id="ARBA00023136"/>
    </source>
</evidence>
<keyword evidence="6 13" id="KW-0812">Transmembrane</keyword>
<organism evidence="16 17">
    <name type="scientific">Chromobacterium haemolyticum</name>
    <dbReference type="NCBI Taxonomy" id="394935"/>
    <lineage>
        <taxon>Bacteria</taxon>
        <taxon>Pseudomonadati</taxon>
        <taxon>Pseudomonadota</taxon>
        <taxon>Betaproteobacteria</taxon>
        <taxon>Neisseriales</taxon>
        <taxon>Chromobacteriaceae</taxon>
        <taxon>Chromobacterium</taxon>
    </lineage>
</organism>
<evidence type="ECO:0000256" key="13">
    <source>
        <dbReference type="SAM" id="Phobius"/>
    </source>
</evidence>
<keyword evidence="4" id="KW-0597">Phosphoprotein</keyword>
<sequence>MRGPRSLQARLLLLLLLIVPAIWLVASAAAAWLAHEEVDELFDTQMGQFARQLLLVDVGDEKVIDLPKLKHLLKHADKGQLDNDDFGLAVWDRHGRLLLSDGRGRRFDFEPERRGFHDYRGKDSDHNWRLIYLAAPDGSRLVAVGQKQGLRHDMVLKVVSAQLLPWLLGLPVMLLLILLAVRRELGPLKRLAAGIAQRAPDDSEPVSREVPREVMPLVDALNALFARIASTLEHERRFTADAAHELRTPLAALKVQAEVLELLPDEERRKHALRQLMLGIDRATRLVEQLLALSRLDPLSRPGQGQPIAWATLAERLLAEMAAEAALKGVKLETEWRCVPERALPLSGDETLVGLMLRNLLENAIRYGAEGGEARLVLAEDAVSVLDRGPGVAAEWLARIRERFFRPPGQDVAGSGLGLSIVERVAELHGLRLSLVNRDGGGLEASLRRR</sequence>
<dbReference type="PRINTS" id="PR00344">
    <property type="entry name" value="BCTRLSENSOR"/>
</dbReference>
<evidence type="ECO:0000256" key="1">
    <source>
        <dbReference type="ARBA" id="ARBA00000085"/>
    </source>
</evidence>
<feature type="transmembrane region" description="Helical" evidence="13">
    <location>
        <begin position="163"/>
        <end position="181"/>
    </location>
</feature>
<dbReference type="GO" id="GO:0005886">
    <property type="term" value="C:plasma membrane"/>
    <property type="evidence" value="ECO:0007669"/>
    <property type="project" value="TreeGrafter"/>
</dbReference>
<evidence type="ECO:0000256" key="5">
    <source>
        <dbReference type="ARBA" id="ARBA00022679"/>
    </source>
</evidence>
<evidence type="ECO:0000313" key="17">
    <source>
        <dbReference type="Proteomes" id="UP000192721"/>
    </source>
</evidence>
<dbReference type="InterPro" id="IPR004358">
    <property type="entry name" value="Sig_transdc_His_kin-like_C"/>
</dbReference>
<dbReference type="GO" id="GO:0005524">
    <property type="term" value="F:ATP binding"/>
    <property type="evidence" value="ECO:0007669"/>
    <property type="project" value="UniProtKB-KW"/>
</dbReference>
<dbReference type="SUPFAM" id="SSF55874">
    <property type="entry name" value="ATPase domain of HSP90 chaperone/DNA topoisomerase II/histidine kinase"/>
    <property type="match status" value="1"/>
</dbReference>
<dbReference type="GO" id="GO:0000155">
    <property type="term" value="F:phosphorelay sensor kinase activity"/>
    <property type="evidence" value="ECO:0007669"/>
    <property type="project" value="InterPro"/>
</dbReference>
<evidence type="ECO:0000256" key="4">
    <source>
        <dbReference type="ARBA" id="ARBA00022553"/>
    </source>
</evidence>
<dbReference type="RefSeq" id="WP_081556597.1">
    <property type="nucleotide sequence ID" value="NZ_MUKV01000034.1"/>
</dbReference>
<evidence type="ECO:0000259" key="15">
    <source>
        <dbReference type="PROSITE" id="PS50885"/>
    </source>
</evidence>
<keyword evidence="5" id="KW-0808">Transferase</keyword>
<dbReference type="SMART" id="SM00388">
    <property type="entry name" value="HisKA"/>
    <property type="match status" value="1"/>
</dbReference>
<dbReference type="EC" id="2.7.13.3" evidence="3"/>
<dbReference type="PANTHER" id="PTHR45436:SF14">
    <property type="entry name" value="SENSOR PROTEIN QSEC"/>
    <property type="match status" value="1"/>
</dbReference>
<name>A0A1W0CH96_9NEIS</name>
<gene>
    <name evidence="16" type="ORF">B0T45_19360</name>
</gene>
<dbReference type="InterPro" id="IPR036890">
    <property type="entry name" value="HATPase_C_sf"/>
</dbReference>
<dbReference type="Gene3D" id="3.30.565.10">
    <property type="entry name" value="Histidine kinase-like ATPase, C-terminal domain"/>
    <property type="match status" value="1"/>
</dbReference>
<evidence type="ECO:0000259" key="14">
    <source>
        <dbReference type="PROSITE" id="PS50109"/>
    </source>
</evidence>
<dbReference type="InterPro" id="IPR003661">
    <property type="entry name" value="HisK_dim/P_dom"/>
</dbReference>
<proteinExistence type="predicted"/>
<dbReference type="Pfam" id="PF02518">
    <property type="entry name" value="HATPase_c"/>
    <property type="match status" value="1"/>
</dbReference>
<evidence type="ECO:0000256" key="11">
    <source>
        <dbReference type="ARBA" id="ARBA00023012"/>
    </source>
</evidence>
<dbReference type="SMART" id="SM00387">
    <property type="entry name" value="HATPase_c"/>
    <property type="match status" value="1"/>
</dbReference>
<dbReference type="InterPro" id="IPR050428">
    <property type="entry name" value="TCS_sensor_his_kinase"/>
</dbReference>
<dbReference type="InterPro" id="IPR036097">
    <property type="entry name" value="HisK_dim/P_sf"/>
</dbReference>